<name>A0A4Q4Z532_9ACTN</name>
<gene>
    <name evidence="1" type="ORF">EKO23_22430</name>
</gene>
<organism evidence="1 2">
    <name type="scientific">Nocardioides guangzhouensis</name>
    <dbReference type="NCBI Taxonomy" id="2497878"/>
    <lineage>
        <taxon>Bacteria</taxon>
        <taxon>Bacillati</taxon>
        <taxon>Actinomycetota</taxon>
        <taxon>Actinomycetes</taxon>
        <taxon>Propionibacteriales</taxon>
        <taxon>Nocardioidaceae</taxon>
        <taxon>Nocardioides</taxon>
    </lineage>
</organism>
<protein>
    <submittedName>
        <fullName evidence="1">Uncharacterized protein</fullName>
    </submittedName>
</protein>
<comment type="caution">
    <text evidence="1">The sequence shown here is derived from an EMBL/GenBank/DDBJ whole genome shotgun (WGS) entry which is preliminary data.</text>
</comment>
<proteinExistence type="predicted"/>
<dbReference type="OrthoDB" id="4630310at2"/>
<sequence length="83" mass="8912">MAILGEDLDQLSSNDLGVLARDAMSILALRGDPEAFSQLLTMNAHAGQCLGEGARRLAAAESWTQVADLTGVSKQAVWSRWRV</sequence>
<dbReference type="Proteomes" id="UP000295198">
    <property type="component" value="Unassembled WGS sequence"/>
</dbReference>
<dbReference type="AlphaFoldDB" id="A0A4Q4Z532"/>
<evidence type="ECO:0000313" key="1">
    <source>
        <dbReference type="EMBL" id="RYP82121.1"/>
    </source>
</evidence>
<dbReference type="EMBL" id="SDKM01000053">
    <property type="protein sequence ID" value="RYP82121.1"/>
    <property type="molecule type" value="Genomic_DNA"/>
</dbReference>
<accession>A0A4Q4Z532</accession>
<evidence type="ECO:0000313" key="2">
    <source>
        <dbReference type="Proteomes" id="UP000295198"/>
    </source>
</evidence>
<keyword evidence="2" id="KW-1185">Reference proteome</keyword>
<dbReference type="RefSeq" id="WP_134720717.1">
    <property type="nucleotide sequence ID" value="NZ_SDKM01000053.1"/>
</dbReference>
<reference evidence="1 2" key="1">
    <citation type="submission" date="2019-01" db="EMBL/GenBank/DDBJ databases">
        <title>Nocardioides guangzhouensis sp. nov., an actinobacterium isolated from soil.</title>
        <authorList>
            <person name="Fu Y."/>
            <person name="Cai Y."/>
            <person name="Lin Z."/>
            <person name="Chen P."/>
        </authorList>
    </citation>
    <scope>NUCLEOTIDE SEQUENCE [LARGE SCALE GENOMIC DNA]</scope>
    <source>
        <strain evidence="1 2">130</strain>
    </source>
</reference>